<keyword evidence="2" id="KW-0479">Metal-binding</keyword>
<keyword evidence="11" id="KW-1185">Reference proteome</keyword>
<reference evidence="10" key="2">
    <citation type="submission" date="2025-09" db="UniProtKB">
        <authorList>
            <consortium name="Ensembl"/>
        </authorList>
    </citation>
    <scope>IDENTIFICATION</scope>
</reference>
<feature type="region of interest" description="Disordered" evidence="8">
    <location>
        <begin position="287"/>
        <end position="307"/>
    </location>
</feature>
<dbReference type="PANTHER" id="PTHR24394:SF44">
    <property type="entry name" value="ZINC FINGER PROTEIN 271-LIKE"/>
    <property type="match status" value="1"/>
</dbReference>
<evidence type="ECO:0000313" key="11">
    <source>
        <dbReference type="Proteomes" id="UP000261600"/>
    </source>
</evidence>
<keyword evidence="6" id="KW-0539">Nucleus</keyword>
<evidence type="ECO:0000313" key="10">
    <source>
        <dbReference type="Ensembl" id="ENSMALP00000003631.1"/>
    </source>
</evidence>
<dbReference type="GO" id="GO:0008270">
    <property type="term" value="F:zinc ion binding"/>
    <property type="evidence" value="ECO:0007669"/>
    <property type="project" value="UniProtKB-KW"/>
</dbReference>
<sequence>MPRSFLVRSKRTLLGPSTGAFRRRSQRAADQPGQPAMGQDRRRPEDDVQPSAPVLGVLQPLAEACPPWDGMSDRLNSDDPWTSAKVPVEKGDADVPSQRHQASNRERELERLVFMLLNHTLHTDLTSPVSECPLCEKSLSEVLTPGSGPQARVCDALLVPLTWPPVSTDGPHLPFGFGARGSYGRAKERNFGCKVCGKVFKRSSTLSTHLLIHSDIRPYPCQYCGKRFHQKSDMKKHTFIHTGESTQQQAHGHMLRKRGVPSYSVALLPPQVRNHTCARCAVKDSARAPTSSPTAESTAATGRSAAPAVSTASSAGWTCSATSRHSAAMESHT</sequence>
<protein>
    <recommendedName>
        <fullName evidence="9">C2H2-type domain-containing protein</fullName>
    </recommendedName>
</protein>
<keyword evidence="4 7" id="KW-0863">Zinc-finger</keyword>
<reference evidence="10" key="1">
    <citation type="submission" date="2025-08" db="UniProtKB">
        <authorList>
            <consortium name="Ensembl"/>
        </authorList>
    </citation>
    <scope>IDENTIFICATION</scope>
</reference>
<evidence type="ECO:0000256" key="8">
    <source>
        <dbReference type="SAM" id="MobiDB-lite"/>
    </source>
</evidence>
<dbReference type="PROSITE" id="PS00028">
    <property type="entry name" value="ZINC_FINGER_C2H2_1"/>
    <property type="match status" value="2"/>
</dbReference>
<accession>A0A3Q3ISP8</accession>
<dbReference type="Pfam" id="PF00096">
    <property type="entry name" value="zf-C2H2"/>
    <property type="match status" value="2"/>
</dbReference>
<dbReference type="PROSITE" id="PS50157">
    <property type="entry name" value="ZINC_FINGER_C2H2_2"/>
    <property type="match status" value="2"/>
</dbReference>
<feature type="region of interest" description="Disordered" evidence="8">
    <location>
        <begin position="1"/>
        <end position="54"/>
    </location>
</feature>
<dbReference type="GO" id="GO:0000981">
    <property type="term" value="F:DNA-binding transcription factor activity, RNA polymerase II-specific"/>
    <property type="evidence" value="ECO:0007669"/>
    <property type="project" value="TreeGrafter"/>
</dbReference>
<comment type="subcellular location">
    <subcellularLocation>
        <location evidence="1">Nucleus</location>
    </subcellularLocation>
</comment>
<feature type="domain" description="C2H2-type" evidence="9">
    <location>
        <begin position="219"/>
        <end position="246"/>
    </location>
</feature>
<evidence type="ECO:0000256" key="6">
    <source>
        <dbReference type="ARBA" id="ARBA00023242"/>
    </source>
</evidence>
<dbReference type="AlphaFoldDB" id="A0A3Q3ISP8"/>
<dbReference type="PANTHER" id="PTHR24394">
    <property type="entry name" value="ZINC FINGER PROTEIN"/>
    <property type="match status" value="1"/>
</dbReference>
<dbReference type="SUPFAM" id="SSF57667">
    <property type="entry name" value="beta-beta-alpha zinc fingers"/>
    <property type="match status" value="1"/>
</dbReference>
<evidence type="ECO:0000259" key="9">
    <source>
        <dbReference type="PROSITE" id="PS50157"/>
    </source>
</evidence>
<keyword evidence="5" id="KW-0862">Zinc</keyword>
<dbReference type="FunFam" id="3.30.160.60:FF:000245">
    <property type="entry name" value="zinc finger protein Gfi-1"/>
    <property type="match status" value="1"/>
</dbReference>
<dbReference type="GO" id="GO:0005634">
    <property type="term" value="C:nucleus"/>
    <property type="evidence" value="ECO:0007669"/>
    <property type="project" value="UniProtKB-SubCell"/>
</dbReference>
<organism evidence="10 11">
    <name type="scientific">Monopterus albus</name>
    <name type="common">Swamp eel</name>
    <dbReference type="NCBI Taxonomy" id="43700"/>
    <lineage>
        <taxon>Eukaryota</taxon>
        <taxon>Metazoa</taxon>
        <taxon>Chordata</taxon>
        <taxon>Craniata</taxon>
        <taxon>Vertebrata</taxon>
        <taxon>Euteleostomi</taxon>
        <taxon>Actinopterygii</taxon>
        <taxon>Neopterygii</taxon>
        <taxon>Teleostei</taxon>
        <taxon>Neoteleostei</taxon>
        <taxon>Acanthomorphata</taxon>
        <taxon>Anabantaria</taxon>
        <taxon>Synbranchiformes</taxon>
        <taxon>Synbranchidae</taxon>
        <taxon>Monopterus</taxon>
    </lineage>
</organism>
<evidence type="ECO:0000256" key="1">
    <source>
        <dbReference type="ARBA" id="ARBA00004123"/>
    </source>
</evidence>
<dbReference type="SMART" id="SM00355">
    <property type="entry name" value="ZnF_C2H2"/>
    <property type="match status" value="2"/>
</dbReference>
<dbReference type="FunFam" id="3.30.160.60:FF:000208">
    <property type="entry name" value="zinc finger protein Gfi-1b"/>
    <property type="match status" value="1"/>
</dbReference>
<dbReference type="Gene3D" id="3.30.160.60">
    <property type="entry name" value="Classic Zinc Finger"/>
    <property type="match status" value="2"/>
</dbReference>
<feature type="region of interest" description="Disordered" evidence="8">
    <location>
        <begin position="66"/>
        <end position="105"/>
    </location>
</feature>
<dbReference type="InterPro" id="IPR036236">
    <property type="entry name" value="Znf_C2H2_sf"/>
</dbReference>
<dbReference type="Ensembl" id="ENSMALT00000003725.1">
    <property type="protein sequence ID" value="ENSMALP00000003631.1"/>
    <property type="gene ID" value="ENSMALG00000002653.1"/>
</dbReference>
<evidence type="ECO:0000256" key="3">
    <source>
        <dbReference type="ARBA" id="ARBA00022737"/>
    </source>
</evidence>
<evidence type="ECO:0000256" key="5">
    <source>
        <dbReference type="ARBA" id="ARBA00022833"/>
    </source>
</evidence>
<feature type="domain" description="C2H2-type" evidence="9">
    <location>
        <begin position="191"/>
        <end position="218"/>
    </location>
</feature>
<name>A0A3Q3ISP8_MONAL</name>
<keyword evidence="3" id="KW-0677">Repeat</keyword>
<evidence type="ECO:0000256" key="4">
    <source>
        <dbReference type="ARBA" id="ARBA00022771"/>
    </source>
</evidence>
<dbReference type="Proteomes" id="UP000261600">
    <property type="component" value="Unplaced"/>
</dbReference>
<evidence type="ECO:0000256" key="7">
    <source>
        <dbReference type="PROSITE-ProRule" id="PRU00042"/>
    </source>
</evidence>
<dbReference type="InterPro" id="IPR013087">
    <property type="entry name" value="Znf_C2H2_type"/>
</dbReference>
<evidence type="ECO:0000256" key="2">
    <source>
        <dbReference type="ARBA" id="ARBA00022723"/>
    </source>
</evidence>
<proteinExistence type="predicted"/>